<reference evidence="3 4" key="1">
    <citation type="submission" date="2017-08" db="EMBL/GenBank/DDBJ databases">
        <title>Acidophilic green algal genome provides insights into adaptation to an acidic environment.</title>
        <authorList>
            <person name="Hirooka S."/>
            <person name="Hirose Y."/>
            <person name="Kanesaki Y."/>
            <person name="Higuchi S."/>
            <person name="Fujiwara T."/>
            <person name="Onuma R."/>
            <person name="Era A."/>
            <person name="Ohbayashi R."/>
            <person name="Uzuka A."/>
            <person name="Nozaki H."/>
            <person name="Yoshikawa H."/>
            <person name="Miyagishima S.Y."/>
        </authorList>
    </citation>
    <scope>NUCLEOTIDE SEQUENCE [LARGE SCALE GENOMIC DNA]</scope>
    <source>
        <strain evidence="3 4">NIES-2499</strain>
    </source>
</reference>
<proteinExistence type="predicted"/>
<keyword evidence="4" id="KW-1185">Reference proteome</keyword>
<evidence type="ECO:0000259" key="2">
    <source>
        <dbReference type="Pfam" id="PF05641"/>
    </source>
</evidence>
<comment type="caution">
    <text evidence="3">The sequence shown here is derived from an EMBL/GenBank/DDBJ whole genome shotgun (WGS) entry which is preliminary data.</text>
</comment>
<accession>A0A250WX00</accession>
<dbReference type="EMBL" id="BEGY01000011">
    <property type="protein sequence ID" value="GAX75306.1"/>
    <property type="molecule type" value="Genomic_DNA"/>
</dbReference>
<organism evidence="3 4">
    <name type="scientific">Chlamydomonas eustigma</name>
    <dbReference type="NCBI Taxonomy" id="1157962"/>
    <lineage>
        <taxon>Eukaryota</taxon>
        <taxon>Viridiplantae</taxon>
        <taxon>Chlorophyta</taxon>
        <taxon>core chlorophytes</taxon>
        <taxon>Chlorophyceae</taxon>
        <taxon>CS clade</taxon>
        <taxon>Chlamydomonadales</taxon>
        <taxon>Chlamydomonadaceae</taxon>
        <taxon>Chlamydomonas</taxon>
    </lineage>
</organism>
<protein>
    <recommendedName>
        <fullName evidence="2">Agenet-like domain-containing protein</fullName>
    </recommendedName>
</protein>
<feature type="compositionally biased region" description="Basic and acidic residues" evidence="1">
    <location>
        <begin position="396"/>
        <end position="412"/>
    </location>
</feature>
<evidence type="ECO:0000256" key="1">
    <source>
        <dbReference type="SAM" id="MobiDB-lite"/>
    </source>
</evidence>
<sequence length="601" mass="66980">MAEKVRVWWVPTDDNEKEGYAGAYWPAKVISKTKNKYLVQYDNGEREEVHCDHISEYVLPVGFGDESQALLPGEFCEVHNGSKSDPCAWFGRVVKSGGKGGTYLVEYPFHDSEPEQIEKKKIRRARVMEDGEWRLVKPHQHWEAREVTSPCELELINEEDLDMYIKDVVVEEVESVPIAGGGGGKRKAKKEVPAEVELSAPEGKVGRRRREESEPAVKIPPLPFSFGEELTDIQGGEFCQVLRPGQKEAIFAYVLKQNKDRTLKVKFPFEEDSQTEIVKLLAIDESFNSFRSIIRSQSVVFMQFMQRMAIEFDDVRRARMFEKGEWKLFRPFQQWDPGEVLSPEELDLIPENDLLAYLPDNPEDIKNGVFKVSGKYNGKRGRPKKRAQREDDDEEFGRSSQEEQDDLYDKNKRTPARMVPITQRRPGVLVTAGPSSSLHHETNINATVAERQAGSYCPPTLNPEIKVEEGAAAAEGYVTQSGYLSGCSGDLRPEQGGGSGRTASKSLKENANLAAAAAAASYMRPSLIATELHPPPGMARLFVHIESQHYSQPTMAGTAGGCVLVPVREGDSTSGAVQVLVPQSLLPRLRLSAQSDASQPA</sequence>
<feature type="region of interest" description="Disordered" evidence="1">
    <location>
        <begin position="368"/>
        <end position="417"/>
    </location>
</feature>
<feature type="region of interest" description="Disordered" evidence="1">
    <location>
        <begin position="180"/>
        <end position="214"/>
    </location>
</feature>
<dbReference type="Pfam" id="PF05641">
    <property type="entry name" value="Agenet"/>
    <property type="match status" value="1"/>
</dbReference>
<evidence type="ECO:0000313" key="3">
    <source>
        <dbReference type="EMBL" id="GAX75306.1"/>
    </source>
</evidence>
<dbReference type="OrthoDB" id="546542at2759"/>
<dbReference type="Proteomes" id="UP000232323">
    <property type="component" value="Unassembled WGS sequence"/>
</dbReference>
<evidence type="ECO:0000313" key="4">
    <source>
        <dbReference type="Proteomes" id="UP000232323"/>
    </source>
</evidence>
<gene>
    <name evidence="3" type="ORF">CEUSTIGMA_g2751.t1</name>
</gene>
<dbReference type="InterPro" id="IPR008395">
    <property type="entry name" value="Agenet-like_dom"/>
</dbReference>
<dbReference type="AlphaFoldDB" id="A0A250WX00"/>
<feature type="domain" description="Agenet-like" evidence="2">
    <location>
        <begin position="16"/>
        <end position="54"/>
    </location>
</feature>
<feature type="compositionally biased region" description="Basic residues" evidence="1">
    <location>
        <begin position="377"/>
        <end position="387"/>
    </location>
</feature>
<name>A0A250WX00_9CHLO</name>